<gene>
    <name evidence="1" type="ORF">VO63_19045</name>
</gene>
<evidence type="ECO:0008006" key="3">
    <source>
        <dbReference type="Google" id="ProtNLM"/>
    </source>
</evidence>
<keyword evidence="2" id="KW-1185">Reference proteome</keyword>
<reference evidence="1 2" key="1">
    <citation type="submission" date="2015-05" db="EMBL/GenBank/DDBJ databases">
        <title>Draft Genome assembly of Streptomyces showdoensis.</title>
        <authorList>
            <person name="Thapa K.K."/>
            <person name="Metsa-Ketela M."/>
        </authorList>
    </citation>
    <scope>NUCLEOTIDE SEQUENCE [LARGE SCALE GENOMIC DNA]</scope>
    <source>
        <strain evidence="1 2">ATCC 15227</strain>
    </source>
</reference>
<proteinExistence type="predicted"/>
<dbReference type="NCBIfam" id="TIGR01725">
    <property type="entry name" value="phge_HK97_gp10"/>
    <property type="match status" value="1"/>
</dbReference>
<comment type="caution">
    <text evidence="1">The sequence shown here is derived from an EMBL/GenBank/DDBJ whole genome shotgun (WGS) entry which is preliminary data.</text>
</comment>
<sequence length="129" mass="14325">MGGDPVARSGMTVEILGTRRLQAQLEDLGEDIVAAIRKAVTESAEAVKADTQRDVARDSGNLHDKVGVTYKDDGLTALVGWHNDAEYYGRFLEYGTRRIAARPALRPALEAERGRYRARLTDEVRRALR</sequence>
<evidence type="ECO:0000313" key="1">
    <source>
        <dbReference type="EMBL" id="KKZ72327.1"/>
    </source>
</evidence>
<name>A0A2P2GLD8_STREW</name>
<dbReference type="EMBL" id="LAQS01000028">
    <property type="protein sequence ID" value="KKZ72327.1"/>
    <property type="molecule type" value="Genomic_DNA"/>
</dbReference>
<evidence type="ECO:0000313" key="2">
    <source>
        <dbReference type="Proteomes" id="UP000265325"/>
    </source>
</evidence>
<dbReference type="InterPro" id="IPR010064">
    <property type="entry name" value="HK97-gp10_tail"/>
</dbReference>
<dbReference type="Proteomes" id="UP000265325">
    <property type="component" value="Unassembled WGS sequence"/>
</dbReference>
<accession>A0A2P2GLD8</accession>
<dbReference type="AlphaFoldDB" id="A0A2P2GLD8"/>
<organism evidence="1 2">
    <name type="scientific">Streptomyces showdoensis</name>
    <dbReference type="NCBI Taxonomy" id="68268"/>
    <lineage>
        <taxon>Bacteria</taxon>
        <taxon>Bacillati</taxon>
        <taxon>Actinomycetota</taxon>
        <taxon>Actinomycetes</taxon>
        <taxon>Kitasatosporales</taxon>
        <taxon>Streptomycetaceae</taxon>
        <taxon>Streptomyces</taxon>
    </lineage>
</organism>
<protein>
    <recommendedName>
        <fullName evidence="3">HK97 gp10 family phage protein</fullName>
    </recommendedName>
</protein>
<dbReference type="Pfam" id="PF04883">
    <property type="entry name" value="HK97-gp10_like"/>
    <property type="match status" value="1"/>
</dbReference>